<dbReference type="Pfam" id="PF07568">
    <property type="entry name" value="HisKA_2"/>
    <property type="match status" value="1"/>
</dbReference>
<organism evidence="9 10">
    <name type="scientific">Candidatus Magnetobacterium casense</name>
    <dbReference type="NCBI Taxonomy" id="1455061"/>
    <lineage>
        <taxon>Bacteria</taxon>
        <taxon>Pseudomonadati</taxon>
        <taxon>Nitrospirota</taxon>
        <taxon>Thermodesulfovibrionia</taxon>
        <taxon>Thermodesulfovibrionales</taxon>
        <taxon>Candidatus Magnetobacteriaceae</taxon>
        <taxon>Candidatus Magnetobacterium</taxon>
    </lineage>
</organism>
<comment type="caution">
    <text evidence="9">The sequence shown here is derived from an EMBL/GenBank/DDBJ whole genome shotgun (WGS) entry which is preliminary data.</text>
</comment>
<dbReference type="PANTHER" id="PTHR41523">
    <property type="entry name" value="TWO-COMPONENT SYSTEM SENSOR PROTEIN"/>
    <property type="match status" value="1"/>
</dbReference>
<evidence type="ECO:0000313" key="10">
    <source>
        <dbReference type="Proteomes" id="UP001196980"/>
    </source>
</evidence>
<dbReference type="Pfam" id="PF02518">
    <property type="entry name" value="HATPase_c"/>
    <property type="match status" value="1"/>
</dbReference>
<evidence type="ECO:0000259" key="8">
    <source>
        <dbReference type="PROSITE" id="PS50109"/>
    </source>
</evidence>
<keyword evidence="10" id="KW-1185">Reference proteome</keyword>
<evidence type="ECO:0000256" key="1">
    <source>
        <dbReference type="ARBA" id="ARBA00000085"/>
    </source>
</evidence>
<dbReference type="PANTHER" id="PTHR41523:SF8">
    <property type="entry name" value="ETHYLENE RESPONSE SENSOR PROTEIN"/>
    <property type="match status" value="1"/>
</dbReference>
<evidence type="ECO:0000256" key="5">
    <source>
        <dbReference type="ARBA" id="ARBA00022741"/>
    </source>
</evidence>
<keyword evidence="7" id="KW-0067">ATP-binding</keyword>
<evidence type="ECO:0000313" key="9">
    <source>
        <dbReference type="EMBL" id="MBV6343142.1"/>
    </source>
</evidence>
<dbReference type="PROSITE" id="PS50109">
    <property type="entry name" value="HIS_KIN"/>
    <property type="match status" value="1"/>
</dbReference>
<dbReference type="InterPro" id="IPR011495">
    <property type="entry name" value="Sig_transdc_His_kin_sub2_dim/P"/>
</dbReference>
<dbReference type="SMART" id="SM00387">
    <property type="entry name" value="HATPase_c"/>
    <property type="match status" value="1"/>
</dbReference>
<reference evidence="9 10" key="1">
    <citation type="journal article" date="2020" name="J Geophys Res Biogeosci">
        <title>Magnetotaxis as an Adaptation to Enable Bacterial Shuttling of Microbial Sulfur and Sulfur Cycling Across Aquatic Oxic#Anoxic Interfaces.</title>
        <authorList>
            <person name="Li J."/>
            <person name="Liu P."/>
            <person name="Wang J."/>
            <person name="Roberts A.P."/>
            <person name="Pan Y."/>
        </authorList>
    </citation>
    <scope>NUCLEOTIDE SEQUENCE [LARGE SCALE GENOMIC DNA]</scope>
    <source>
        <strain evidence="9 10">MYR-1_YQ</strain>
    </source>
</reference>
<evidence type="ECO:0000256" key="6">
    <source>
        <dbReference type="ARBA" id="ARBA00022777"/>
    </source>
</evidence>
<gene>
    <name evidence="9" type="ORF">HWQ67_16300</name>
</gene>
<feature type="domain" description="Histidine kinase" evidence="8">
    <location>
        <begin position="277"/>
        <end position="367"/>
    </location>
</feature>
<dbReference type="InterPro" id="IPR003594">
    <property type="entry name" value="HATPase_dom"/>
</dbReference>
<evidence type="ECO:0000256" key="4">
    <source>
        <dbReference type="ARBA" id="ARBA00022679"/>
    </source>
</evidence>
<accession>A0ABS6S2R1</accession>
<keyword evidence="3" id="KW-0597">Phosphoprotein</keyword>
<dbReference type="RefSeq" id="WP_218253748.1">
    <property type="nucleotide sequence ID" value="NZ_JABXWD010000459.1"/>
</dbReference>
<sequence>MPIVNEEMSDSATWKVVIAGSDEGICGAIRHEVGGYRFYDKGVSCVVACCVGDIVQLLKAHPDVALVLADVALEGEDSDGLCVVRHIREDLNNPDVRIVLCTEQRGRFPDEDAFIRYDIHDCRMVEELRGRGLFAVVAASLRSYRDRVMLRECHQRSRALGALAQEKELLLAEIHHRVKNNLQIISSLLFLQGKYVKDECVSEQLKESRYRVKSMALVHELLYQSNDLASVDFAQYIKILTSDLLYSYGVSTETVGVHINADHLLLGIDTAIPCGLIISELLTNAIKYAFAEDTTGMITIDFHLAPDNNYVLTISDNGRGLPGDIKIRNSKSFGLKLVHDLTMQQDGTIAVDNSAGTAYRITFPRKD</sequence>
<dbReference type="Proteomes" id="UP001196980">
    <property type="component" value="Unassembled WGS sequence"/>
</dbReference>
<evidence type="ECO:0000256" key="3">
    <source>
        <dbReference type="ARBA" id="ARBA00022553"/>
    </source>
</evidence>
<keyword evidence="4" id="KW-0808">Transferase</keyword>
<keyword evidence="6" id="KW-0418">Kinase</keyword>
<comment type="catalytic activity">
    <reaction evidence="1">
        <text>ATP + protein L-histidine = ADP + protein N-phospho-L-histidine.</text>
        <dbReference type="EC" id="2.7.13.3"/>
    </reaction>
</comment>
<keyword evidence="5" id="KW-0547">Nucleotide-binding</keyword>
<dbReference type="EC" id="2.7.13.3" evidence="2"/>
<dbReference type="InterPro" id="IPR005467">
    <property type="entry name" value="His_kinase_dom"/>
</dbReference>
<proteinExistence type="predicted"/>
<name>A0ABS6S2R1_9BACT</name>
<dbReference type="EMBL" id="JABXWD010000459">
    <property type="protein sequence ID" value="MBV6343142.1"/>
    <property type="molecule type" value="Genomic_DNA"/>
</dbReference>
<evidence type="ECO:0000256" key="2">
    <source>
        <dbReference type="ARBA" id="ARBA00012438"/>
    </source>
</evidence>
<protein>
    <recommendedName>
        <fullName evidence="2">histidine kinase</fullName>
        <ecNumber evidence="2">2.7.13.3</ecNumber>
    </recommendedName>
</protein>
<evidence type="ECO:0000256" key="7">
    <source>
        <dbReference type="ARBA" id="ARBA00022840"/>
    </source>
</evidence>